<name>A0AAV4UHB3_CAEEX</name>
<organism evidence="2 3">
    <name type="scientific">Caerostris extrusa</name>
    <name type="common">Bark spider</name>
    <name type="synonym">Caerostris bankana</name>
    <dbReference type="NCBI Taxonomy" id="172846"/>
    <lineage>
        <taxon>Eukaryota</taxon>
        <taxon>Metazoa</taxon>
        <taxon>Ecdysozoa</taxon>
        <taxon>Arthropoda</taxon>
        <taxon>Chelicerata</taxon>
        <taxon>Arachnida</taxon>
        <taxon>Araneae</taxon>
        <taxon>Araneomorphae</taxon>
        <taxon>Entelegynae</taxon>
        <taxon>Araneoidea</taxon>
        <taxon>Araneidae</taxon>
        <taxon>Caerostris</taxon>
    </lineage>
</organism>
<protein>
    <submittedName>
        <fullName evidence="2">Uncharacterized protein</fullName>
    </submittedName>
</protein>
<evidence type="ECO:0000313" key="2">
    <source>
        <dbReference type="EMBL" id="GIY57104.1"/>
    </source>
</evidence>
<comment type="caution">
    <text evidence="2">The sequence shown here is derived from an EMBL/GenBank/DDBJ whole genome shotgun (WGS) entry which is preliminary data.</text>
</comment>
<dbReference type="Proteomes" id="UP001054945">
    <property type="component" value="Unassembled WGS sequence"/>
</dbReference>
<gene>
    <name evidence="2" type="ORF">CEXT_516011</name>
</gene>
<reference evidence="2 3" key="1">
    <citation type="submission" date="2021-06" db="EMBL/GenBank/DDBJ databases">
        <title>Caerostris extrusa draft genome.</title>
        <authorList>
            <person name="Kono N."/>
            <person name="Arakawa K."/>
        </authorList>
    </citation>
    <scope>NUCLEOTIDE SEQUENCE [LARGE SCALE GENOMIC DNA]</scope>
</reference>
<keyword evidence="3" id="KW-1185">Reference proteome</keyword>
<proteinExistence type="predicted"/>
<accession>A0AAV4UHB3</accession>
<evidence type="ECO:0000256" key="1">
    <source>
        <dbReference type="SAM" id="MobiDB-lite"/>
    </source>
</evidence>
<dbReference type="EMBL" id="BPLR01012860">
    <property type="protein sequence ID" value="GIY57104.1"/>
    <property type="molecule type" value="Genomic_DNA"/>
</dbReference>
<feature type="region of interest" description="Disordered" evidence="1">
    <location>
        <begin position="31"/>
        <end position="67"/>
    </location>
</feature>
<sequence length="102" mass="11954">MWKRREGQCSKLIARERRYTWRVKCLMGDLNVQRPNDPPRAMARRADAVRRPEWPGPLPHTNGSGQDLEARPVFLERKRGSFPQHHHAECSPAHLPQRRCPL</sequence>
<feature type="compositionally biased region" description="Basic and acidic residues" evidence="1">
    <location>
        <begin position="44"/>
        <end position="53"/>
    </location>
</feature>
<dbReference type="AlphaFoldDB" id="A0AAV4UHB3"/>
<evidence type="ECO:0000313" key="3">
    <source>
        <dbReference type="Proteomes" id="UP001054945"/>
    </source>
</evidence>
<feature type="region of interest" description="Disordered" evidence="1">
    <location>
        <begin position="82"/>
        <end position="102"/>
    </location>
</feature>